<accession>A0A8T2XGH9</accession>
<comment type="caution">
    <text evidence="1">The sequence shown here is derived from an EMBL/GenBank/DDBJ whole genome shotgun (WGS) entry which is preliminary data.</text>
</comment>
<keyword evidence="2" id="KW-1185">Reference proteome</keyword>
<proteinExistence type="predicted"/>
<protein>
    <submittedName>
        <fullName evidence="1">Uncharacterized protein</fullName>
    </submittedName>
</protein>
<dbReference type="EMBL" id="JACEGQ020000012">
    <property type="protein sequence ID" value="KAH8492286.1"/>
    <property type="molecule type" value="Genomic_DNA"/>
</dbReference>
<reference evidence="1" key="1">
    <citation type="journal article" date="2021" name="J. Hered.">
        <title>Genome Assembly of Salicaceae Populus deltoides (Eastern Cottonwood) I-69 Based on Nanopore Sequencing and Hi-C Technologies.</title>
        <authorList>
            <person name="Bai S."/>
            <person name="Wu H."/>
            <person name="Zhang J."/>
            <person name="Pan Z."/>
            <person name="Zhao W."/>
            <person name="Li Z."/>
            <person name="Tong C."/>
        </authorList>
    </citation>
    <scope>NUCLEOTIDE SEQUENCE</scope>
    <source>
        <tissue evidence="1">Leaf</tissue>
    </source>
</reference>
<evidence type="ECO:0000313" key="2">
    <source>
        <dbReference type="Proteomes" id="UP000807159"/>
    </source>
</evidence>
<organism evidence="1 2">
    <name type="scientific">Populus deltoides</name>
    <name type="common">Eastern poplar</name>
    <name type="synonym">Eastern cottonwood</name>
    <dbReference type="NCBI Taxonomy" id="3696"/>
    <lineage>
        <taxon>Eukaryota</taxon>
        <taxon>Viridiplantae</taxon>
        <taxon>Streptophyta</taxon>
        <taxon>Embryophyta</taxon>
        <taxon>Tracheophyta</taxon>
        <taxon>Spermatophyta</taxon>
        <taxon>Magnoliopsida</taxon>
        <taxon>eudicotyledons</taxon>
        <taxon>Gunneridae</taxon>
        <taxon>Pentapetalae</taxon>
        <taxon>rosids</taxon>
        <taxon>fabids</taxon>
        <taxon>Malpighiales</taxon>
        <taxon>Salicaceae</taxon>
        <taxon>Saliceae</taxon>
        <taxon>Populus</taxon>
    </lineage>
</organism>
<evidence type="ECO:0000313" key="1">
    <source>
        <dbReference type="EMBL" id="KAH8492286.1"/>
    </source>
</evidence>
<dbReference type="AlphaFoldDB" id="A0A8T2XGH9"/>
<gene>
    <name evidence="1" type="ORF">H0E87_021739</name>
</gene>
<name>A0A8T2XGH9_POPDE</name>
<dbReference type="Proteomes" id="UP000807159">
    <property type="component" value="Chromosome 12"/>
</dbReference>
<sequence>MKSSAIWKKTNFLAGGRRKKRGKQDRSQVSLGIVSMRKKYKVRFLNARGSLTEMDKEVSDNTMDSTIANVKEGYEFYSNLKQMLPYNYRDLGSLCRRGAACTKVC</sequence>